<dbReference type="EMBL" id="ML010590">
    <property type="protein sequence ID" value="RKO95961.1"/>
    <property type="molecule type" value="Genomic_DNA"/>
</dbReference>
<sequence length="193" mass="20165">MAFGCAAVRAAADAILILILIKVLIRRGERAVDAVSITTLGLDAQSVMEVLRKHFLTSSESLEGCTGPTRRQTGRIVERNQAAAMGGGAAAARLAEAAGAGTRCLTAAAAFVGGSRSRSRSRSRVSTREEARAWSLESPTSAWARPGVLQTHNHELRRRGFVCVLGAVALEQLVVAAAAQCDGARSPRGGCNL</sequence>
<organism evidence="1 2">
    <name type="scientific">Caulochytrium protostelioides</name>
    <dbReference type="NCBI Taxonomy" id="1555241"/>
    <lineage>
        <taxon>Eukaryota</taxon>
        <taxon>Fungi</taxon>
        <taxon>Fungi incertae sedis</taxon>
        <taxon>Chytridiomycota</taxon>
        <taxon>Chytridiomycota incertae sedis</taxon>
        <taxon>Chytridiomycetes</taxon>
        <taxon>Caulochytriales</taxon>
        <taxon>Caulochytriaceae</taxon>
        <taxon>Caulochytrium</taxon>
    </lineage>
</organism>
<gene>
    <name evidence="1" type="ORF">CAUPRSCDRAFT_12337</name>
</gene>
<dbReference type="AlphaFoldDB" id="A0A4P9WRV2"/>
<proteinExistence type="predicted"/>
<protein>
    <submittedName>
        <fullName evidence="1">Uncharacterized protein</fullName>
    </submittedName>
</protein>
<reference evidence="2" key="1">
    <citation type="journal article" date="2018" name="Nat. Microbiol.">
        <title>Leveraging single-cell genomics to expand the fungal tree of life.</title>
        <authorList>
            <person name="Ahrendt S.R."/>
            <person name="Quandt C.A."/>
            <person name="Ciobanu D."/>
            <person name="Clum A."/>
            <person name="Salamov A."/>
            <person name="Andreopoulos B."/>
            <person name="Cheng J.F."/>
            <person name="Woyke T."/>
            <person name="Pelin A."/>
            <person name="Henrissat B."/>
            <person name="Reynolds N.K."/>
            <person name="Benny G.L."/>
            <person name="Smith M.E."/>
            <person name="James T.Y."/>
            <person name="Grigoriev I.V."/>
        </authorList>
    </citation>
    <scope>NUCLEOTIDE SEQUENCE [LARGE SCALE GENOMIC DNA]</scope>
    <source>
        <strain evidence="2">ATCC 52028</strain>
    </source>
</reference>
<accession>A0A4P9WRV2</accession>
<evidence type="ECO:0000313" key="2">
    <source>
        <dbReference type="Proteomes" id="UP000268535"/>
    </source>
</evidence>
<evidence type="ECO:0000313" key="1">
    <source>
        <dbReference type="EMBL" id="RKO95961.1"/>
    </source>
</evidence>
<name>A0A4P9WRV2_9FUNG</name>
<dbReference type="Proteomes" id="UP000268535">
    <property type="component" value="Unassembled WGS sequence"/>
</dbReference>